<dbReference type="SUPFAM" id="SSF52317">
    <property type="entry name" value="Class I glutamine amidotransferase-like"/>
    <property type="match status" value="1"/>
</dbReference>
<evidence type="ECO:0000259" key="7">
    <source>
        <dbReference type="Pfam" id="PF02016"/>
    </source>
</evidence>
<dbReference type="InterPro" id="IPR040449">
    <property type="entry name" value="Peptidase_S66_N"/>
</dbReference>
<reference evidence="9 10" key="1">
    <citation type="submission" date="2017-07" db="EMBL/GenBank/DDBJ databases">
        <title>Isolation and whole genome analysis of endospore-forming bacteria from heroin.</title>
        <authorList>
            <person name="Kalinowski J."/>
            <person name="Ahrens B."/>
            <person name="Al-Dilaimi A."/>
            <person name="Winkler A."/>
            <person name="Wibberg D."/>
            <person name="Schleenbecker U."/>
            <person name="Ruckert C."/>
            <person name="Wolfel R."/>
            <person name="Grass G."/>
        </authorList>
    </citation>
    <scope>NUCLEOTIDE SEQUENCE [LARGE SCALE GENOMIC DNA]</scope>
    <source>
        <strain evidence="9 10">7539</strain>
    </source>
</reference>
<dbReference type="SUPFAM" id="SSF141986">
    <property type="entry name" value="LD-carboxypeptidase A C-terminal domain-like"/>
    <property type="match status" value="1"/>
</dbReference>
<dbReference type="PANTHER" id="PTHR30237:SF2">
    <property type="entry name" value="MUREIN TETRAPEPTIDE CARBOXYPEPTIDASE"/>
    <property type="match status" value="1"/>
</dbReference>
<keyword evidence="2 9" id="KW-0121">Carboxypeptidase</keyword>
<feature type="domain" description="LD-carboxypeptidase N-terminal" evidence="7">
    <location>
        <begin position="14"/>
        <end position="129"/>
    </location>
</feature>
<evidence type="ECO:0000256" key="4">
    <source>
        <dbReference type="ARBA" id="ARBA00022801"/>
    </source>
</evidence>
<sequence length="306" mass="32945">MAQKPPRLQQGDAVGIVALGSPRSADAINANVAYLRGLGFQPVLGEHVYARTGFLAGPPQDRASDFMTMIEDPSIKWILPTRGGVGVAGIFPYLDFDTIRANPKIISGYSDITILLNVLYQEADLIGFHSLLLLDFHNGTPDYNFNQFFSSTMMPSSPRLLENPPGFPLNGLVNGRGRGPLVGGNLTSFVDSLGTPYEIDTAGKVIFLEDTHEPVNTVYRYLAHLEAAGKFADCEAIIMGTCTSCPIAYNTSYDELISGFLVPLGKPLVTNLQSGHGYYKASVPIGAEVEVDGTNGRITILENTVS</sequence>
<dbReference type="EMBL" id="NPCC01000009">
    <property type="protein sequence ID" value="PAE89323.1"/>
    <property type="molecule type" value="Genomic_DNA"/>
</dbReference>
<dbReference type="GO" id="GO:0006508">
    <property type="term" value="P:proteolysis"/>
    <property type="evidence" value="ECO:0007669"/>
    <property type="project" value="UniProtKB-KW"/>
</dbReference>
<evidence type="ECO:0000256" key="2">
    <source>
        <dbReference type="ARBA" id="ARBA00022645"/>
    </source>
</evidence>
<protein>
    <submittedName>
        <fullName evidence="9">LD-carboxypeptidase</fullName>
    </submittedName>
</protein>
<accession>A0A268P0Q7</accession>
<dbReference type="GO" id="GO:0008236">
    <property type="term" value="F:serine-type peptidase activity"/>
    <property type="evidence" value="ECO:0007669"/>
    <property type="project" value="UniProtKB-KW"/>
</dbReference>
<keyword evidence="4" id="KW-0378">Hydrolase</keyword>
<dbReference type="RefSeq" id="WP_011248177.1">
    <property type="nucleotide sequence ID" value="NZ_BOQQ01000001.1"/>
</dbReference>
<dbReference type="PIRSF" id="PIRSF028757">
    <property type="entry name" value="LD-carboxypeptidase"/>
    <property type="match status" value="1"/>
</dbReference>
<dbReference type="OMA" id="IMGECTG"/>
<dbReference type="Gene3D" id="3.50.30.60">
    <property type="entry name" value="LD-carboxypeptidase A C-terminal domain-like"/>
    <property type="match status" value="1"/>
</dbReference>
<keyword evidence="3" id="KW-0645">Protease</keyword>
<dbReference type="GO" id="GO:0004180">
    <property type="term" value="F:carboxypeptidase activity"/>
    <property type="evidence" value="ECO:0007669"/>
    <property type="project" value="UniProtKB-KW"/>
</dbReference>
<evidence type="ECO:0000256" key="3">
    <source>
        <dbReference type="ARBA" id="ARBA00022670"/>
    </source>
</evidence>
<feature type="active site" description="Charge relay system" evidence="6">
    <location>
        <position position="209"/>
    </location>
</feature>
<evidence type="ECO:0000256" key="5">
    <source>
        <dbReference type="ARBA" id="ARBA00022825"/>
    </source>
</evidence>
<dbReference type="Proteomes" id="UP000216207">
    <property type="component" value="Unassembled WGS sequence"/>
</dbReference>
<dbReference type="CDD" id="cd07025">
    <property type="entry name" value="Peptidase_S66"/>
    <property type="match status" value="1"/>
</dbReference>
<dbReference type="Pfam" id="PF02016">
    <property type="entry name" value="Peptidase_S66"/>
    <property type="match status" value="1"/>
</dbReference>
<evidence type="ECO:0000256" key="1">
    <source>
        <dbReference type="ARBA" id="ARBA00010233"/>
    </source>
</evidence>
<proteinExistence type="inferred from homology"/>
<organism evidence="9 10">
    <name type="scientific">Shouchella clausii</name>
    <name type="common">Alkalihalobacillus clausii</name>
    <dbReference type="NCBI Taxonomy" id="79880"/>
    <lineage>
        <taxon>Bacteria</taxon>
        <taxon>Bacillati</taxon>
        <taxon>Bacillota</taxon>
        <taxon>Bacilli</taxon>
        <taxon>Bacillales</taxon>
        <taxon>Bacillaceae</taxon>
        <taxon>Shouchella</taxon>
    </lineage>
</organism>
<evidence type="ECO:0000313" key="10">
    <source>
        <dbReference type="Proteomes" id="UP000216207"/>
    </source>
</evidence>
<gene>
    <name evidence="9" type="ORF">CHH72_08515</name>
</gene>
<keyword evidence="5" id="KW-0720">Serine protease</keyword>
<dbReference type="InterPro" id="IPR027478">
    <property type="entry name" value="LdcA_N"/>
</dbReference>
<comment type="similarity">
    <text evidence="1">Belongs to the peptidase S66 family.</text>
</comment>
<evidence type="ECO:0000313" key="9">
    <source>
        <dbReference type="EMBL" id="PAE89323.1"/>
    </source>
</evidence>
<dbReference type="InterPro" id="IPR029062">
    <property type="entry name" value="Class_I_gatase-like"/>
</dbReference>
<dbReference type="AlphaFoldDB" id="A0A268P0Q7"/>
<evidence type="ECO:0000256" key="6">
    <source>
        <dbReference type="PIRSR" id="PIRSR028757-1"/>
    </source>
</evidence>
<feature type="active site" description="Nucleophile" evidence="6">
    <location>
        <position position="110"/>
    </location>
</feature>
<name>A0A268P0Q7_SHOCL</name>
<dbReference type="InterPro" id="IPR027461">
    <property type="entry name" value="Carboxypeptidase_A_C_sf"/>
</dbReference>
<feature type="active site" description="Charge relay system" evidence="6">
    <location>
        <position position="276"/>
    </location>
</feature>
<dbReference type="PANTHER" id="PTHR30237">
    <property type="entry name" value="MURAMOYLTETRAPEPTIDE CARBOXYPEPTIDASE"/>
    <property type="match status" value="1"/>
</dbReference>
<comment type="caution">
    <text evidence="9">The sequence shown here is derived from an EMBL/GenBank/DDBJ whole genome shotgun (WGS) entry which is preliminary data.</text>
</comment>
<evidence type="ECO:0000259" key="8">
    <source>
        <dbReference type="Pfam" id="PF17676"/>
    </source>
</evidence>
<dbReference type="Gene3D" id="3.40.50.10740">
    <property type="entry name" value="Class I glutamine amidotransferase-like"/>
    <property type="match status" value="1"/>
</dbReference>
<dbReference type="InterPro" id="IPR040921">
    <property type="entry name" value="Peptidase_S66C"/>
</dbReference>
<dbReference type="InterPro" id="IPR003507">
    <property type="entry name" value="S66_fam"/>
</dbReference>
<dbReference type="Pfam" id="PF17676">
    <property type="entry name" value="Peptidase_S66C"/>
    <property type="match status" value="1"/>
</dbReference>
<feature type="domain" description="LD-carboxypeptidase C-terminal" evidence="8">
    <location>
        <begin position="178"/>
        <end position="291"/>
    </location>
</feature>